<comment type="caution">
    <text evidence="2">The sequence shown here is derived from an EMBL/GenBank/DDBJ whole genome shotgun (WGS) entry which is preliminary data.</text>
</comment>
<dbReference type="AlphaFoldDB" id="A0A2H5X9U3"/>
<evidence type="ECO:0000313" key="2">
    <source>
        <dbReference type="EMBL" id="GBC97958.1"/>
    </source>
</evidence>
<reference evidence="3" key="1">
    <citation type="submission" date="2017-09" db="EMBL/GenBank/DDBJ databases">
        <title>Metaegenomics of thermophilic ammonia-oxidizing enrichment culture.</title>
        <authorList>
            <person name="Kato S."/>
            <person name="Suzuki K."/>
        </authorList>
    </citation>
    <scope>NUCLEOTIDE SEQUENCE [LARGE SCALE GENOMIC DNA]</scope>
</reference>
<accession>A0A2H5X9U3</accession>
<name>A0A2H5X9U3_9BACT</name>
<evidence type="ECO:0000313" key="3">
    <source>
        <dbReference type="Proteomes" id="UP000236173"/>
    </source>
</evidence>
<keyword evidence="1" id="KW-0472">Membrane</keyword>
<organism evidence="2 3">
    <name type="scientific">Candidatus Fervidibacter japonicus</name>
    <dbReference type="NCBI Taxonomy" id="2035412"/>
    <lineage>
        <taxon>Bacteria</taxon>
        <taxon>Candidatus Fervidibacterota</taxon>
        <taxon>Candidatus Fervidibacter</taxon>
    </lineage>
</organism>
<gene>
    <name evidence="2" type="ORF">HRbin17_00453</name>
</gene>
<proteinExistence type="predicted"/>
<dbReference type="Proteomes" id="UP000236173">
    <property type="component" value="Unassembled WGS sequence"/>
</dbReference>
<evidence type="ECO:0000256" key="1">
    <source>
        <dbReference type="SAM" id="Phobius"/>
    </source>
</evidence>
<protein>
    <submittedName>
        <fullName evidence="2">Uncharacterized protein</fullName>
    </submittedName>
</protein>
<keyword evidence="1" id="KW-0812">Transmembrane</keyword>
<sequence>MRRAIPLPVAIGIIVGVLLIVGVLFWRALFRPTVVELKPEELPPTLKQLMGPSPSQRPQR</sequence>
<feature type="transmembrane region" description="Helical" evidence="1">
    <location>
        <begin position="7"/>
        <end position="29"/>
    </location>
</feature>
<keyword evidence="1" id="KW-1133">Transmembrane helix</keyword>
<dbReference type="EMBL" id="BEHT01000004">
    <property type="protein sequence ID" value="GBC97958.1"/>
    <property type="molecule type" value="Genomic_DNA"/>
</dbReference>